<comment type="caution">
    <text evidence="1">The sequence shown here is derived from an EMBL/GenBank/DDBJ whole genome shotgun (WGS) entry which is preliminary data.</text>
</comment>
<reference evidence="1 2" key="1">
    <citation type="submission" date="2019-07" db="EMBL/GenBank/DDBJ databases">
        <title>Genomic Encyclopedia of Archaeal and Bacterial Type Strains, Phase II (KMG-II): from individual species to whole genera.</title>
        <authorList>
            <person name="Goeker M."/>
        </authorList>
    </citation>
    <scope>NUCLEOTIDE SEQUENCE [LARGE SCALE GENOMIC DNA]</scope>
    <source>
        <strain evidence="1 2">DSM 14571</strain>
    </source>
</reference>
<accession>A0ABY3NAI9</accession>
<evidence type="ECO:0000313" key="1">
    <source>
        <dbReference type="EMBL" id="TYO84530.1"/>
    </source>
</evidence>
<name>A0ABY3NAI9_ELIMR</name>
<keyword evidence="2" id="KW-1185">Reference proteome</keyword>
<sequence length="117" mass="13801">MTTSEIESLYGQLFPKPAPPDPFEKLANSIVYRDYRAIILKEAQYMGIHDPGDWKPFNNFMIKRSVLKKPLPAYKLEEFEALIKQFKSMRSKYDEASKIPGTWEWYHKNKLPFPSKN</sequence>
<protein>
    <submittedName>
        <fullName evidence="1">Uncharacterized protein</fullName>
    </submittedName>
</protein>
<dbReference type="EMBL" id="VNHK01000021">
    <property type="protein sequence ID" value="TYO84530.1"/>
    <property type="molecule type" value="Genomic_DNA"/>
</dbReference>
<gene>
    <name evidence="1" type="ORF">LX74_03954</name>
</gene>
<proteinExistence type="predicted"/>
<dbReference type="Proteomes" id="UP000324513">
    <property type="component" value="Unassembled WGS sequence"/>
</dbReference>
<evidence type="ECO:0000313" key="2">
    <source>
        <dbReference type="Proteomes" id="UP000324513"/>
    </source>
</evidence>
<organism evidence="1 2">
    <name type="scientific">Elizabethkingia miricola</name>
    <name type="common">Chryseobacterium miricola</name>
    <dbReference type="NCBI Taxonomy" id="172045"/>
    <lineage>
        <taxon>Bacteria</taxon>
        <taxon>Pseudomonadati</taxon>
        <taxon>Bacteroidota</taxon>
        <taxon>Flavobacteriia</taxon>
        <taxon>Flavobacteriales</taxon>
        <taxon>Weeksellaceae</taxon>
        <taxon>Elizabethkingia</taxon>
    </lineage>
</organism>